<organism evidence="1 2">
    <name type="scientific">Candidatus Woesebacteria bacterium GWA1_42_12</name>
    <dbReference type="NCBI Taxonomy" id="1802472"/>
    <lineage>
        <taxon>Bacteria</taxon>
        <taxon>Candidatus Woeseibacteriota</taxon>
    </lineage>
</organism>
<protein>
    <submittedName>
        <fullName evidence="1">Uncharacterized protein</fullName>
    </submittedName>
</protein>
<dbReference type="EMBL" id="MGFK01000015">
    <property type="protein sequence ID" value="OGM04380.1"/>
    <property type="molecule type" value="Genomic_DNA"/>
</dbReference>
<proteinExistence type="predicted"/>
<gene>
    <name evidence="1" type="ORF">A2112_00150</name>
</gene>
<sequence length="152" mass="17165">MLGAERIEITTNSFVGTIEHLADPRIVSVERSDEKDEEEGMLLRYTLMVQDEAVKLPMGVGYSPEKGFVAITLMLPHGFSPPISIDTEVEIDNWCRQEDPDFKFIAGLNPDFHFLYLLKKSVLAQSTYDLEGWISRVINFTPKLATKIAESV</sequence>
<dbReference type="AlphaFoldDB" id="A0A1F7WNH5"/>
<comment type="caution">
    <text evidence="1">The sequence shown here is derived from an EMBL/GenBank/DDBJ whole genome shotgun (WGS) entry which is preliminary data.</text>
</comment>
<accession>A0A1F7WNH5</accession>
<evidence type="ECO:0000313" key="1">
    <source>
        <dbReference type="EMBL" id="OGM04380.1"/>
    </source>
</evidence>
<dbReference type="Proteomes" id="UP000177091">
    <property type="component" value="Unassembled WGS sequence"/>
</dbReference>
<reference evidence="1 2" key="1">
    <citation type="journal article" date="2016" name="Nat. Commun.">
        <title>Thousands of microbial genomes shed light on interconnected biogeochemical processes in an aquifer system.</title>
        <authorList>
            <person name="Anantharaman K."/>
            <person name="Brown C.T."/>
            <person name="Hug L.A."/>
            <person name="Sharon I."/>
            <person name="Castelle C.J."/>
            <person name="Probst A.J."/>
            <person name="Thomas B.C."/>
            <person name="Singh A."/>
            <person name="Wilkins M.J."/>
            <person name="Karaoz U."/>
            <person name="Brodie E.L."/>
            <person name="Williams K.H."/>
            <person name="Hubbard S.S."/>
            <person name="Banfield J.F."/>
        </authorList>
    </citation>
    <scope>NUCLEOTIDE SEQUENCE [LARGE SCALE GENOMIC DNA]</scope>
</reference>
<evidence type="ECO:0000313" key="2">
    <source>
        <dbReference type="Proteomes" id="UP000177091"/>
    </source>
</evidence>
<name>A0A1F7WNH5_9BACT</name>